<dbReference type="RefSeq" id="WP_248147352.1">
    <property type="nucleotide sequence ID" value="NZ_BAAAOF010000005.1"/>
</dbReference>
<organism evidence="3 4">
    <name type="scientific">Microbacterium aoyamense</name>
    <dbReference type="NCBI Taxonomy" id="344166"/>
    <lineage>
        <taxon>Bacteria</taxon>
        <taxon>Bacillati</taxon>
        <taxon>Actinomycetota</taxon>
        <taxon>Actinomycetes</taxon>
        <taxon>Micrococcales</taxon>
        <taxon>Microbacteriaceae</taxon>
        <taxon>Microbacterium</taxon>
    </lineage>
</organism>
<dbReference type="Proteomes" id="UP001501343">
    <property type="component" value="Unassembled WGS sequence"/>
</dbReference>
<keyword evidence="2" id="KW-0732">Signal</keyword>
<accession>A0ABN2PYB8</accession>
<evidence type="ECO:0000313" key="4">
    <source>
        <dbReference type="Proteomes" id="UP001501343"/>
    </source>
</evidence>
<proteinExistence type="predicted"/>
<evidence type="ECO:0000256" key="1">
    <source>
        <dbReference type="SAM" id="MobiDB-lite"/>
    </source>
</evidence>
<feature type="signal peptide" evidence="2">
    <location>
        <begin position="1"/>
        <end position="23"/>
    </location>
</feature>
<gene>
    <name evidence="3" type="ORF">GCM10009775_27930</name>
</gene>
<dbReference type="EMBL" id="BAAAOF010000005">
    <property type="protein sequence ID" value="GAA1934407.1"/>
    <property type="molecule type" value="Genomic_DNA"/>
</dbReference>
<protein>
    <submittedName>
        <fullName evidence="3">Uncharacterized protein</fullName>
    </submittedName>
</protein>
<feature type="chain" id="PRO_5046575660" evidence="2">
    <location>
        <begin position="24"/>
        <end position="198"/>
    </location>
</feature>
<evidence type="ECO:0000256" key="2">
    <source>
        <dbReference type="SAM" id="SignalP"/>
    </source>
</evidence>
<keyword evidence="4" id="KW-1185">Reference proteome</keyword>
<name>A0ABN2PYB8_9MICO</name>
<evidence type="ECO:0000313" key="3">
    <source>
        <dbReference type="EMBL" id="GAA1934407.1"/>
    </source>
</evidence>
<reference evidence="3 4" key="1">
    <citation type="journal article" date="2019" name="Int. J. Syst. Evol. Microbiol.">
        <title>The Global Catalogue of Microorganisms (GCM) 10K type strain sequencing project: providing services to taxonomists for standard genome sequencing and annotation.</title>
        <authorList>
            <consortium name="The Broad Institute Genomics Platform"/>
            <consortium name="The Broad Institute Genome Sequencing Center for Infectious Disease"/>
            <person name="Wu L."/>
            <person name="Ma J."/>
        </authorList>
    </citation>
    <scope>NUCLEOTIDE SEQUENCE [LARGE SCALE GENOMIC DNA]</scope>
    <source>
        <strain evidence="3 4">JCM 14900</strain>
    </source>
</reference>
<sequence length="198" mass="21096">MRARRSPALVVGALAVLASTVTGCVPEPASTPSASAIVSPEPTPTSDPPVALPTECDEIYSADMLAELEADVPPLDDPGITMLSSQIVTALETLDSGIPTLRCTWGPPSERGIATNVSQIDDAQAASLREALLQEGFSEEEFDGGTIYRIRQETVAQDDALVAMGEEHFIDGTHWVSTRWINAEIAGYTEDIVRTVWG</sequence>
<comment type="caution">
    <text evidence="3">The sequence shown here is derived from an EMBL/GenBank/DDBJ whole genome shotgun (WGS) entry which is preliminary data.</text>
</comment>
<feature type="region of interest" description="Disordered" evidence="1">
    <location>
        <begin position="28"/>
        <end position="49"/>
    </location>
</feature>
<dbReference type="PROSITE" id="PS51257">
    <property type="entry name" value="PROKAR_LIPOPROTEIN"/>
    <property type="match status" value="1"/>
</dbReference>